<feature type="compositionally biased region" description="Low complexity" evidence="1">
    <location>
        <begin position="124"/>
        <end position="145"/>
    </location>
</feature>
<evidence type="ECO:0000313" key="3">
    <source>
        <dbReference type="EMBL" id="CRK87271.1"/>
    </source>
</evidence>
<proteinExistence type="predicted"/>
<sequence>MFQFKLFLILSAFAISKSISTNSRQSRQTNLLNFGVSAESYRGPSSYTTSSFNNEYSGYGNFVGNPLISTSHSPFVTSNGEHFNPQYVNYPPAVHFENPNDSNNQESYSISSFTPSQPYPQTPTPQQYQQTPTHQQYQQSSTPQHYPQPPTPQHYQTNPSHEFTPHGEATQLNQPITVPAIYKKVPYTVPKNFPNANQYPVLVNLIPVVREIKVPIEKEVPYTVHRHVPVPVEKPVQYQIEKHYPVYVSKPYPVKVPIIKTYVHKAPKKW</sequence>
<keyword evidence="4" id="KW-1185">Reference proteome</keyword>
<dbReference type="EMBL" id="CVRI01000004">
    <property type="protein sequence ID" value="CRK87271.1"/>
    <property type="molecule type" value="Genomic_DNA"/>
</dbReference>
<feature type="region of interest" description="Disordered" evidence="1">
    <location>
        <begin position="90"/>
        <end position="167"/>
    </location>
</feature>
<protein>
    <submittedName>
        <fullName evidence="3">CLUMA_CG001073, isoform A</fullName>
    </submittedName>
</protein>
<dbReference type="OrthoDB" id="371494at2759"/>
<evidence type="ECO:0000256" key="2">
    <source>
        <dbReference type="SAM" id="SignalP"/>
    </source>
</evidence>
<dbReference type="AlphaFoldDB" id="A0A1J1HGY1"/>
<accession>A0A1J1HGY1</accession>
<evidence type="ECO:0000256" key="1">
    <source>
        <dbReference type="SAM" id="MobiDB-lite"/>
    </source>
</evidence>
<organism evidence="3 4">
    <name type="scientific">Clunio marinus</name>
    <dbReference type="NCBI Taxonomy" id="568069"/>
    <lineage>
        <taxon>Eukaryota</taxon>
        <taxon>Metazoa</taxon>
        <taxon>Ecdysozoa</taxon>
        <taxon>Arthropoda</taxon>
        <taxon>Hexapoda</taxon>
        <taxon>Insecta</taxon>
        <taxon>Pterygota</taxon>
        <taxon>Neoptera</taxon>
        <taxon>Endopterygota</taxon>
        <taxon>Diptera</taxon>
        <taxon>Nematocera</taxon>
        <taxon>Chironomoidea</taxon>
        <taxon>Chironomidae</taxon>
        <taxon>Clunio</taxon>
    </lineage>
</organism>
<feature type="compositionally biased region" description="Polar residues" evidence="1">
    <location>
        <begin position="99"/>
        <end position="113"/>
    </location>
</feature>
<dbReference type="Proteomes" id="UP000183832">
    <property type="component" value="Unassembled WGS sequence"/>
</dbReference>
<gene>
    <name evidence="3" type="ORF">CLUMA_CG001073</name>
</gene>
<evidence type="ECO:0000313" key="4">
    <source>
        <dbReference type="Proteomes" id="UP000183832"/>
    </source>
</evidence>
<feature type="chain" id="PRO_5009619032" evidence="2">
    <location>
        <begin position="19"/>
        <end position="270"/>
    </location>
</feature>
<name>A0A1J1HGY1_9DIPT</name>
<dbReference type="STRING" id="568069.A0A1J1HGY1"/>
<keyword evidence="2" id="KW-0732">Signal</keyword>
<reference evidence="3 4" key="1">
    <citation type="submission" date="2015-04" db="EMBL/GenBank/DDBJ databases">
        <authorList>
            <person name="Syromyatnikov M.Y."/>
            <person name="Popov V.N."/>
        </authorList>
    </citation>
    <scope>NUCLEOTIDE SEQUENCE [LARGE SCALE GENOMIC DNA]</scope>
</reference>
<feature type="signal peptide" evidence="2">
    <location>
        <begin position="1"/>
        <end position="18"/>
    </location>
</feature>